<accession>A0AA38SMJ4</accession>
<organism evidence="2 3">
    <name type="scientific">Centaurea solstitialis</name>
    <name type="common">yellow star-thistle</name>
    <dbReference type="NCBI Taxonomy" id="347529"/>
    <lineage>
        <taxon>Eukaryota</taxon>
        <taxon>Viridiplantae</taxon>
        <taxon>Streptophyta</taxon>
        <taxon>Embryophyta</taxon>
        <taxon>Tracheophyta</taxon>
        <taxon>Spermatophyta</taxon>
        <taxon>Magnoliopsida</taxon>
        <taxon>eudicotyledons</taxon>
        <taxon>Gunneridae</taxon>
        <taxon>Pentapetalae</taxon>
        <taxon>asterids</taxon>
        <taxon>campanulids</taxon>
        <taxon>Asterales</taxon>
        <taxon>Asteraceae</taxon>
        <taxon>Carduoideae</taxon>
        <taxon>Cardueae</taxon>
        <taxon>Centaureinae</taxon>
        <taxon>Centaurea</taxon>
    </lineage>
</organism>
<reference evidence="2" key="1">
    <citation type="submission" date="2023-03" db="EMBL/GenBank/DDBJ databases">
        <title>Chromosome-scale reference genome and RAD-based genetic map of yellow starthistle (Centaurea solstitialis) reveal putative structural variation and QTLs associated with invader traits.</title>
        <authorList>
            <person name="Reatini B."/>
            <person name="Cang F.A."/>
            <person name="Jiang Q."/>
            <person name="Mckibben M.T.W."/>
            <person name="Barker M.S."/>
            <person name="Rieseberg L.H."/>
            <person name="Dlugosch K.M."/>
        </authorList>
    </citation>
    <scope>NUCLEOTIDE SEQUENCE</scope>
    <source>
        <strain evidence="2">CAN-66</strain>
        <tissue evidence="2">Leaf</tissue>
    </source>
</reference>
<feature type="region of interest" description="Disordered" evidence="1">
    <location>
        <begin position="339"/>
        <end position="381"/>
    </location>
</feature>
<sequence>MVDSGGGDGGGGGGGTEKNPFLSHAVPPCPSSVPVPCCTKHGTEHLCSVPCCAKRGTVSFVPSCPVLSHVPNAASSLLRREYRDQFGVLRFVSNDWEKALKTHEPIYYELVLEFLATFSFDVEAYDEDRFDGPCVRFRLLGERYGVTLPRFGVLLGLFTAAQSRSEYFYHYFLTGACEPSAEFSGAEFWATIGAGPYLQSNTKESSIILPEHRLLHRMLVHSFAYRRAMKEKVPEGDLWLLSRLVDRNAITNLSFVMAKMFQNIVKVHDKAGTGLCGGHFITVIAEKLGTLTPEVCETLTKLSPMGFLDKVLFRSMKLLAPGPRRGTFVWTGDATSNEAPIGMATSPPQPNFPGQSSNPPPANQQSGSSNQQGSGSIHAAI</sequence>
<evidence type="ECO:0000256" key="1">
    <source>
        <dbReference type="SAM" id="MobiDB-lite"/>
    </source>
</evidence>
<feature type="compositionally biased region" description="Low complexity" evidence="1">
    <location>
        <begin position="353"/>
        <end position="381"/>
    </location>
</feature>
<gene>
    <name evidence="2" type="ORF">OSB04_un001007</name>
</gene>
<comment type="caution">
    <text evidence="2">The sequence shown here is derived from an EMBL/GenBank/DDBJ whole genome shotgun (WGS) entry which is preliminary data.</text>
</comment>
<protein>
    <submittedName>
        <fullName evidence="2">Uncharacterized protein</fullName>
    </submittedName>
</protein>
<proteinExistence type="predicted"/>
<name>A0AA38SMJ4_9ASTR</name>
<dbReference type="Proteomes" id="UP001172457">
    <property type="component" value="Unassembled WGS sequence"/>
</dbReference>
<dbReference type="EMBL" id="JARYMX010000111">
    <property type="protein sequence ID" value="KAJ9535842.1"/>
    <property type="molecule type" value="Genomic_DNA"/>
</dbReference>
<keyword evidence="3" id="KW-1185">Reference proteome</keyword>
<evidence type="ECO:0000313" key="2">
    <source>
        <dbReference type="EMBL" id="KAJ9535842.1"/>
    </source>
</evidence>
<evidence type="ECO:0000313" key="3">
    <source>
        <dbReference type="Proteomes" id="UP001172457"/>
    </source>
</evidence>
<dbReference type="AlphaFoldDB" id="A0AA38SMJ4"/>